<dbReference type="AlphaFoldDB" id="A0A8J6NEQ1"/>
<sequence>MTILKLALAQINTKLGDVDANLEKHLDLIGRAREQDAGLILFPELSLTGYTLQDLTPSVAHSPTKDDPIFRPLLEASQEIDIVVGFVNEDNRHRFYIADAYLSEGEVLHVHHKVYLPTYGLFDEGRFFALGDSIRAFDTRFGRVGMLICEDFWHISPPYLLWLDGADILLLTSASPGRGLKDDDRLESARWVEHTNRAYANLFTSFVAHSNRVGYEDGLNFWGGGTVYDPNGELIAKGPYHEEALTFAELDLNQLHRTRARLPLLRDERTALVQRELRRILEANDGTAHTGR</sequence>
<keyword evidence="1" id="KW-0378">Hydrolase</keyword>
<dbReference type="InterPro" id="IPR036526">
    <property type="entry name" value="C-N_Hydrolase_sf"/>
</dbReference>
<name>A0A8J6NEQ1_9CHLR</name>
<accession>A0A8J6NEQ1</accession>
<dbReference type="SUPFAM" id="SSF56317">
    <property type="entry name" value="Carbon-nitrogen hydrolase"/>
    <property type="match status" value="1"/>
</dbReference>
<evidence type="ECO:0000256" key="1">
    <source>
        <dbReference type="ARBA" id="ARBA00022801"/>
    </source>
</evidence>
<dbReference type="GO" id="GO:0033388">
    <property type="term" value="P:putrescine biosynthetic process from arginine"/>
    <property type="evidence" value="ECO:0007669"/>
    <property type="project" value="TreeGrafter"/>
</dbReference>
<dbReference type="EMBL" id="JACNJN010000032">
    <property type="protein sequence ID" value="MBC8333923.1"/>
    <property type="molecule type" value="Genomic_DNA"/>
</dbReference>
<dbReference type="GO" id="GO:0050126">
    <property type="term" value="F:N-carbamoylputrescine amidase activity"/>
    <property type="evidence" value="ECO:0007669"/>
    <property type="project" value="TreeGrafter"/>
</dbReference>
<dbReference type="Proteomes" id="UP000614469">
    <property type="component" value="Unassembled WGS sequence"/>
</dbReference>
<dbReference type="Gene3D" id="3.60.110.10">
    <property type="entry name" value="Carbon-nitrogen hydrolase"/>
    <property type="match status" value="1"/>
</dbReference>
<proteinExistence type="predicted"/>
<dbReference type="PANTHER" id="PTHR43674:SF2">
    <property type="entry name" value="BETA-UREIDOPROPIONASE"/>
    <property type="match status" value="1"/>
</dbReference>
<dbReference type="PROSITE" id="PS50263">
    <property type="entry name" value="CN_HYDROLASE"/>
    <property type="match status" value="1"/>
</dbReference>
<dbReference type="PANTHER" id="PTHR43674">
    <property type="entry name" value="NITRILASE C965.09-RELATED"/>
    <property type="match status" value="1"/>
</dbReference>
<feature type="domain" description="CN hydrolase" evidence="2">
    <location>
        <begin position="4"/>
        <end position="252"/>
    </location>
</feature>
<organism evidence="3 4">
    <name type="scientific">Candidatus Desulfolinea nitratireducens</name>
    <dbReference type="NCBI Taxonomy" id="2841698"/>
    <lineage>
        <taxon>Bacteria</taxon>
        <taxon>Bacillati</taxon>
        <taxon>Chloroflexota</taxon>
        <taxon>Anaerolineae</taxon>
        <taxon>Anaerolineales</taxon>
        <taxon>Anaerolineales incertae sedis</taxon>
        <taxon>Candidatus Desulfolinea</taxon>
    </lineage>
</organism>
<protein>
    <recommendedName>
        <fullName evidence="2">CN hydrolase domain-containing protein</fullName>
    </recommendedName>
</protein>
<dbReference type="InterPro" id="IPR050345">
    <property type="entry name" value="Aliph_Amidase/BUP"/>
</dbReference>
<evidence type="ECO:0000313" key="4">
    <source>
        <dbReference type="Proteomes" id="UP000614469"/>
    </source>
</evidence>
<gene>
    <name evidence="3" type="ORF">H8E29_01540</name>
</gene>
<dbReference type="CDD" id="cd07586">
    <property type="entry name" value="nitrilase_8"/>
    <property type="match status" value="1"/>
</dbReference>
<dbReference type="InterPro" id="IPR003010">
    <property type="entry name" value="C-N_Hydrolase"/>
</dbReference>
<evidence type="ECO:0000259" key="2">
    <source>
        <dbReference type="PROSITE" id="PS50263"/>
    </source>
</evidence>
<dbReference type="Pfam" id="PF00795">
    <property type="entry name" value="CN_hydrolase"/>
    <property type="match status" value="1"/>
</dbReference>
<comment type="caution">
    <text evidence="3">The sequence shown here is derived from an EMBL/GenBank/DDBJ whole genome shotgun (WGS) entry which is preliminary data.</text>
</comment>
<reference evidence="3 4" key="1">
    <citation type="submission" date="2020-08" db="EMBL/GenBank/DDBJ databases">
        <title>Bridging the membrane lipid divide: bacteria of the FCB group superphylum have the potential to synthesize archaeal ether lipids.</title>
        <authorList>
            <person name="Villanueva L."/>
            <person name="Von Meijenfeldt F.A.B."/>
            <person name="Westbye A.B."/>
            <person name="Yadav S."/>
            <person name="Hopmans E.C."/>
            <person name="Dutilh B.E."/>
            <person name="Sinninghe Damste J.S."/>
        </authorList>
    </citation>
    <scope>NUCLEOTIDE SEQUENCE [LARGE SCALE GENOMIC DNA]</scope>
    <source>
        <strain evidence="3">NIOZ-UU36</strain>
    </source>
</reference>
<evidence type="ECO:0000313" key="3">
    <source>
        <dbReference type="EMBL" id="MBC8333923.1"/>
    </source>
</evidence>